<gene>
    <name evidence="3" type="ORF">DEH84_11350</name>
</gene>
<dbReference type="Proteomes" id="UP000244892">
    <property type="component" value="Chromosome"/>
</dbReference>
<dbReference type="InterPro" id="IPR013424">
    <property type="entry name" value="Ice-binding_C"/>
</dbReference>
<protein>
    <recommendedName>
        <fullName evidence="2">Ice-binding protein C-terminal domain-containing protein</fullName>
    </recommendedName>
</protein>
<dbReference type="RefSeq" id="WP_109036953.1">
    <property type="nucleotide sequence ID" value="NZ_CP029210.1"/>
</dbReference>
<dbReference type="EMBL" id="CP029210">
    <property type="protein sequence ID" value="AWI53957.1"/>
    <property type="molecule type" value="Genomic_DNA"/>
</dbReference>
<keyword evidence="4" id="KW-1185">Reference proteome</keyword>
<reference evidence="3 4" key="1">
    <citation type="submission" date="2018-05" db="EMBL/GenBank/DDBJ databases">
        <title>complete genome sequence of Aquabacterium olei NBRC 110486.</title>
        <authorList>
            <person name="Tang B."/>
            <person name="Chang J."/>
            <person name="Zhang L."/>
            <person name="Yang H."/>
        </authorList>
    </citation>
    <scope>NUCLEOTIDE SEQUENCE [LARGE SCALE GENOMIC DNA]</scope>
    <source>
        <strain evidence="3 4">NBRC 110486</strain>
    </source>
</reference>
<feature type="chain" id="PRO_5015847548" description="Ice-binding protein C-terminal domain-containing protein" evidence="1">
    <location>
        <begin position="23"/>
        <end position="329"/>
    </location>
</feature>
<dbReference type="KEGG" id="aon:DEH84_11350"/>
<proteinExistence type="predicted"/>
<evidence type="ECO:0000313" key="3">
    <source>
        <dbReference type="EMBL" id="AWI53957.1"/>
    </source>
</evidence>
<evidence type="ECO:0000256" key="1">
    <source>
        <dbReference type="SAM" id="SignalP"/>
    </source>
</evidence>
<evidence type="ECO:0000313" key="4">
    <source>
        <dbReference type="Proteomes" id="UP000244892"/>
    </source>
</evidence>
<sequence length="329" mass="33949">MRSFVKATLLCALGLSTSLASAAVQSSASIHNLSFQLIDLNPLDGAAFTLMNNAGTSTMSLSVSDSTYGESDSFGRSRQGLLSFTKSVESSLDNASGSASLSTTSLSVHGSAYGPGTSYSASVASGSAYSYYGSNNITLSAQSILVIKADASVFAEALNPQACTSYYWCSNVESASASASMALSYSNGGPLGSVSYNYSDTVSVSATARGAYTESVFVGYRDVYGYGYGCSSYWYYCQAVYEDVVRPATEQSSSDSRSFVAVFMNASNSDVTASLSLNVSTSGSASTPFAQAAALGAPLPAVPEPGTWGLLAAGMLTVGSLNLRRRRQG</sequence>
<feature type="signal peptide" evidence="1">
    <location>
        <begin position="1"/>
        <end position="22"/>
    </location>
</feature>
<evidence type="ECO:0000259" key="2">
    <source>
        <dbReference type="Pfam" id="PF07589"/>
    </source>
</evidence>
<name>A0A2U8FSU2_9BURK</name>
<feature type="domain" description="Ice-binding protein C-terminal" evidence="2">
    <location>
        <begin position="301"/>
        <end position="326"/>
    </location>
</feature>
<accession>A0A2U8FSU2</accession>
<dbReference type="AlphaFoldDB" id="A0A2U8FSU2"/>
<dbReference type="NCBIfam" id="TIGR02595">
    <property type="entry name" value="PEP_CTERM"/>
    <property type="match status" value="1"/>
</dbReference>
<dbReference type="Pfam" id="PF07589">
    <property type="entry name" value="PEP-CTERM"/>
    <property type="match status" value="1"/>
</dbReference>
<keyword evidence="1" id="KW-0732">Signal</keyword>
<organism evidence="3 4">
    <name type="scientific">Aquabacterium olei</name>
    <dbReference type="NCBI Taxonomy" id="1296669"/>
    <lineage>
        <taxon>Bacteria</taxon>
        <taxon>Pseudomonadati</taxon>
        <taxon>Pseudomonadota</taxon>
        <taxon>Betaproteobacteria</taxon>
        <taxon>Burkholderiales</taxon>
        <taxon>Aquabacterium</taxon>
    </lineage>
</organism>